<name>A0A940NPC1_9BACI</name>
<feature type="domain" description="Gfo/Idh/MocA-like oxidoreductase C-terminal" evidence="4">
    <location>
        <begin position="133"/>
        <end position="343"/>
    </location>
</feature>
<dbReference type="InterPro" id="IPR036291">
    <property type="entry name" value="NAD(P)-bd_dom_sf"/>
</dbReference>
<dbReference type="Pfam" id="PF01408">
    <property type="entry name" value="GFO_IDH_MocA"/>
    <property type="match status" value="1"/>
</dbReference>
<reference evidence="5" key="1">
    <citation type="submission" date="2021-04" db="EMBL/GenBank/DDBJ databases">
        <title>Genome seq and assembly of Bacillus sp.</title>
        <authorList>
            <person name="Chhetri G."/>
        </authorList>
    </citation>
    <scope>NUCLEOTIDE SEQUENCE</scope>
    <source>
        <strain evidence="5">RG28</strain>
    </source>
</reference>
<evidence type="ECO:0000259" key="4">
    <source>
        <dbReference type="Pfam" id="PF02894"/>
    </source>
</evidence>
<comment type="similarity">
    <text evidence="1">Belongs to the Gfo/Idh/MocA family.</text>
</comment>
<evidence type="ECO:0000313" key="5">
    <source>
        <dbReference type="EMBL" id="MBP0725250.1"/>
    </source>
</evidence>
<dbReference type="AlphaFoldDB" id="A0A940NPC1"/>
<evidence type="ECO:0000259" key="3">
    <source>
        <dbReference type="Pfam" id="PF01408"/>
    </source>
</evidence>
<dbReference type="InterPro" id="IPR004104">
    <property type="entry name" value="Gfo/Idh/MocA-like_OxRdtase_C"/>
</dbReference>
<dbReference type="SUPFAM" id="SSF51735">
    <property type="entry name" value="NAD(P)-binding Rossmann-fold domains"/>
    <property type="match status" value="1"/>
</dbReference>
<dbReference type="GO" id="GO:0016491">
    <property type="term" value="F:oxidoreductase activity"/>
    <property type="evidence" value="ECO:0007669"/>
    <property type="project" value="UniProtKB-KW"/>
</dbReference>
<dbReference type="PANTHER" id="PTHR43708:SF5">
    <property type="entry name" value="CONSERVED EXPRESSED OXIDOREDUCTASE (EUROFUNG)-RELATED"/>
    <property type="match status" value="1"/>
</dbReference>
<keyword evidence="6" id="KW-1185">Reference proteome</keyword>
<dbReference type="Gene3D" id="3.30.360.10">
    <property type="entry name" value="Dihydrodipicolinate Reductase, domain 2"/>
    <property type="match status" value="1"/>
</dbReference>
<gene>
    <name evidence="5" type="ORF">J5Y03_08615</name>
</gene>
<dbReference type="InterPro" id="IPR000683">
    <property type="entry name" value="Gfo/Idh/MocA-like_OxRdtase_N"/>
</dbReference>
<dbReference type="Proteomes" id="UP000682134">
    <property type="component" value="Unassembled WGS sequence"/>
</dbReference>
<protein>
    <submittedName>
        <fullName evidence="5">Oxidoreductase</fullName>
    </submittedName>
</protein>
<dbReference type="Gene3D" id="3.40.50.720">
    <property type="entry name" value="NAD(P)-binding Rossmann-like Domain"/>
    <property type="match status" value="1"/>
</dbReference>
<organism evidence="5 6">
    <name type="scientific">Gottfriedia endophytica</name>
    <dbReference type="NCBI Taxonomy" id="2820819"/>
    <lineage>
        <taxon>Bacteria</taxon>
        <taxon>Bacillati</taxon>
        <taxon>Bacillota</taxon>
        <taxon>Bacilli</taxon>
        <taxon>Bacillales</taxon>
        <taxon>Bacillaceae</taxon>
        <taxon>Gottfriedia</taxon>
    </lineage>
</organism>
<dbReference type="EMBL" id="JAGIYQ010000005">
    <property type="protein sequence ID" value="MBP0725250.1"/>
    <property type="molecule type" value="Genomic_DNA"/>
</dbReference>
<keyword evidence="2" id="KW-0560">Oxidoreductase</keyword>
<dbReference type="InterPro" id="IPR051317">
    <property type="entry name" value="Gfo/Idh/MocA_oxidoreduct"/>
</dbReference>
<dbReference type="RefSeq" id="WP_209404623.1">
    <property type="nucleotide sequence ID" value="NZ_JAGIYQ010000005.1"/>
</dbReference>
<evidence type="ECO:0000256" key="1">
    <source>
        <dbReference type="ARBA" id="ARBA00010928"/>
    </source>
</evidence>
<accession>A0A940NPC1</accession>
<dbReference type="GO" id="GO:0000166">
    <property type="term" value="F:nucleotide binding"/>
    <property type="evidence" value="ECO:0007669"/>
    <property type="project" value="InterPro"/>
</dbReference>
<sequence length="347" mass="38947">MRKIKVGIVGYGLSGATFHAPLLSVLDEFEIVKVVSSKQDVVKKDLGDVEVVSSLDEVLEDVSIELVVITTPSGLHFEMAKQSLYSGKHVILEKPMVVETKEAEELIQIAKEKNLLLSVYHNRRWDNDFLTIKKLINDGTLGEINTYHAHFDRFRPVVRDRWREKQGPGSGMLFDLGSHLIDQALHLFGLPQFVQADVFAQRENGETDDYFHVVLGYEKLRVILHSGSIVPNNGPRFQIHGSKGSFIKYGIDGQEVALKEGKKPIDDSWGADEPQLYGKLVTVEGEKEHHEIIPTRNGSYVTYYKEIAESILEGKEATVTAHEGLSVIRLIEAALKSSVEKRAIYLE</sequence>
<dbReference type="PANTHER" id="PTHR43708">
    <property type="entry name" value="CONSERVED EXPRESSED OXIDOREDUCTASE (EUROFUNG)"/>
    <property type="match status" value="1"/>
</dbReference>
<evidence type="ECO:0000256" key="2">
    <source>
        <dbReference type="ARBA" id="ARBA00023002"/>
    </source>
</evidence>
<comment type="caution">
    <text evidence="5">The sequence shown here is derived from an EMBL/GenBank/DDBJ whole genome shotgun (WGS) entry which is preliminary data.</text>
</comment>
<feature type="domain" description="Gfo/Idh/MocA-like oxidoreductase N-terminal" evidence="3">
    <location>
        <begin position="4"/>
        <end position="121"/>
    </location>
</feature>
<dbReference type="Pfam" id="PF02894">
    <property type="entry name" value="GFO_IDH_MocA_C"/>
    <property type="match status" value="1"/>
</dbReference>
<proteinExistence type="inferred from homology"/>
<evidence type="ECO:0000313" key="6">
    <source>
        <dbReference type="Proteomes" id="UP000682134"/>
    </source>
</evidence>
<dbReference type="NCBIfam" id="NF008607">
    <property type="entry name" value="PRK11579.1"/>
    <property type="match status" value="1"/>
</dbReference>